<reference evidence="6" key="2">
    <citation type="journal article" date="2021" name="PeerJ">
        <title>Extensive microbial diversity within the chicken gut microbiome revealed by metagenomics and culture.</title>
        <authorList>
            <person name="Gilroy R."/>
            <person name="Ravi A."/>
            <person name="Getino M."/>
            <person name="Pursley I."/>
            <person name="Horton D.L."/>
            <person name="Alikhan N.F."/>
            <person name="Baker D."/>
            <person name="Gharbi K."/>
            <person name="Hall N."/>
            <person name="Watson M."/>
            <person name="Adriaenssens E.M."/>
            <person name="Foster-Nyarko E."/>
            <person name="Jarju S."/>
            <person name="Secka A."/>
            <person name="Antonio M."/>
            <person name="Oren A."/>
            <person name="Chaudhuri R.R."/>
            <person name="La Ragione R."/>
            <person name="Hildebrand F."/>
            <person name="Pallen M.J."/>
        </authorList>
    </citation>
    <scope>NUCLEOTIDE SEQUENCE</scope>
    <source>
        <strain evidence="6">2889</strain>
    </source>
</reference>
<dbReference type="GO" id="GO:0003755">
    <property type="term" value="F:peptidyl-prolyl cis-trans isomerase activity"/>
    <property type="evidence" value="ECO:0007669"/>
    <property type="project" value="UniProtKB-KW"/>
</dbReference>
<dbReference type="PANTHER" id="PTHR47637">
    <property type="entry name" value="CHAPERONE SURA"/>
    <property type="match status" value="1"/>
</dbReference>
<dbReference type="InterPro" id="IPR046357">
    <property type="entry name" value="PPIase_dom_sf"/>
</dbReference>
<feature type="compositionally biased region" description="Basic residues" evidence="3">
    <location>
        <begin position="38"/>
        <end position="47"/>
    </location>
</feature>
<feature type="chain" id="PRO_5038824013" evidence="4">
    <location>
        <begin position="22"/>
        <end position="524"/>
    </location>
</feature>
<evidence type="ECO:0000313" key="7">
    <source>
        <dbReference type="Proteomes" id="UP000823612"/>
    </source>
</evidence>
<comment type="caution">
    <text evidence="6">The sequence shown here is derived from an EMBL/GenBank/DDBJ whole genome shotgun (WGS) entry which is preliminary data.</text>
</comment>
<dbReference type="Gene3D" id="1.10.4030.10">
    <property type="entry name" value="Porin chaperone SurA, peptide-binding domain"/>
    <property type="match status" value="1"/>
</dbReference>
<evidence type="ECO:0000313" key="6">
    <source>
        <dbReference type="EMBL" id="MBO8432798.1"/>
    </source>
</evidence>
<dbReference type="PROSITE" id="PS50198">
    <property type="entry name" value="PPIC_PPIASE_2"/>
    <property type="match status" value="1"/>
</dbReference>
<sequence>MKIACSAILFFFLFGDWDAVAASRIGDGAMVTDTVNHQKSRKKKSSQGKKNDVPVFGDTIADGRVAPVVDTTLFSPPSKSGVAGAYAPEAGADEAASGGNRMIVDEIVAVIGTKMVKLSDVEGAVESMRLSGMPVTENSRCEALESLMISNLYELQADEDSVTVSDAEVEQELEARIRYFVSQIGSREKLEEFYGKSIVQIKEEYREMIRANIVAMRMESQITQDVKVTPSEVKRFFNTLPKDSIPLVPLKYELLYITQKPIISLGERAVARQRITEIRDRIERGEQFRSLAALYSQDPGSARKGGDLGYGSRGEWASEFESMAFGLPIGTLSPVFETQYGFHVLEVLDRKGEMAHVRHILIRPEASDMDLMRAQMELDSVAQLIRDGVYTIKEAVRLFSDDAGLQGDGVYLSPMTRNPSYTSEELEPMVFLSVQDLEEGQLTNALPYMTEDNQPAFRLFYVKKRTPPHRATLTTDYDLIYDMALEKAKAEAMQEWMSNKIGDTYIRLMDRFKDCNFKYRWRSL</sequence>
<gene>
    <name evidence="6" type="ORF">IAB08_05845</name>
</gene>
<evidence type="ECO:0000259" key="5">
    <source>
        <dbReference type="PROSITE" id="PS50198"/>
    </source>
</evidence>
<evidence type="ECO:0000256" key="4">
    <source>
        <dbReference type="SAM" id="SignalP"/>
    </source>
</evidence>
<dbReference type="EMBL" id="JADIMZ010000089">
    <property type="protein sequence ID" value="MBO8432798.1"/>
    <property type="molecule type" value="Genomic_DNA"/>
</dbReference>
<dbReference type="Pfam" id="PF00639">
    <property type="entry name" value="Rotamase"/>
    <property type="match status" value="1"/>
</dbReference>
<reference evidence="6" key="1">
    <citation type="submission" date="2020-10" db="EMBL/GenBank/DDBJ databases">
        <authorList>
            <person name="Gilroy R."/>
        </authorList>
    </citation>
    <scope>NUCLEOTIDE SEQUENCE</scope>
    <source>
        <strain evidence="6">2889</strain>
    </source>
</reference>
<evidence type="ECO:0000256" key="2">
    <source>
        <dbReference type="PROSITE-ProRule" id="PRU00278"/>
    </source>
</evidence>
<dbReference type="Gene3D" id="3.10.50.40">
    <property type="match status" value="2"/>
</dbReference>
<keyword evidence="2" id="KW-0697">Rotamase</keyword>
<dbReference type="InterPro" id="IPR050280">
    <property type="entry name" value="OMP_Chaperone_SurA"/>
</dbReference>
<feature type="region of interest" description="Disordered" evidence="3">
    <location>
        <begin position="34"/>
        <end position="53"/>
    </location>
</feature>
<dbReference type="Proteomes" id="UP000823612">
    <property type="component" value="Unassembled WGS sequence"/>
</dbReference>
<dbReference type="SUPFAM" id="SSF54534">
    <property type="entry name" value="FKBP-like"/>
    <property type="match status" value="1"/>
</dbReference>
<accession>A0A9D9DSM9</accession>
<evidence type="ECO:0000256" key="1">
    <source>
        <dbReference type="ARBA" id="ARBA00022729"/>
    </source>
</evidence>
<feature type="signal peptide" evidence="4">
    <location>
        <begin position="1"/>
        <end position="21"/>
    </location>
</feature>
<name>A0A9D9DSM9_9BACT</name>
<protein>
    <submittedName>
        <fullName evidence="6">Peptidylprolyl isomerase</fullName>
    </submittedName>
</protein>
<proteinExistence type="predicted"/>
<keyword evidence="2 6" id="KW-0413">Isomerase</keyword>
<dbReference type="AlphaFoldDB" id="A0A9D9DSM9"/>
<evidence type="ECO:0000256" key="3">
    <source>
        <dbReference type="SAM" id="MobiDB-lite"/>
    </source>
</evidence>
<feature type="domain" description="PpiC" evidence="5">
    <location>
        <begin position="249"/>
        <end position="349"/>
    </location>
</feature>
<keyword evidence="1 4" id="KW-0732">Signal</keyword>
<dbReference type="PANTHER" id="PTHR47637:SF1">
    <property type="entry name" value="CHAPERONE SURA"/>
    <property type="match status" value="1"/>
</dbReference>
<dbReference type="InterPro" id="IPR027304">
    <property type="entry name" value="Trigger_fact/SurA_dom_sf"/>
</dbReference>
<dbReference type="SUPFAM" id="SSF109998">
    <property type="entry name" value="Triger factor/SurA peptide-binding domain-like"/>
    <property type="match status" value="1"/>
</dbReference>
<organism evidence="6 7">
    <name type="scientific">Candidatus Pullibacteroides excrementavium</name>
    <dbReference type="NCBI Taxonomy" id="2840905"/>
    <lineage>
        <taxon>Bacteria</taxon>
        <taxon>Pseudomonadati</taxon>
        <taxon>Bacteroidota</taxon>
        <taxon>Bacteroidia</taxon>
        <taxon>Bacteroidales</taxon>
        <taxon>Candidatus Pullibacteroides</taxon>
    </lineage>
</organism>
<dbReference type="InterPro" id="IPR000297">
    <property type="entry name" value="PPIase_PpiC"/>
</dbReference>